<dbReference type="Proteomes" id="UP000663824">
    <property type="component" value="Unassembled WGS sequence"/>
</dbReference>
<reference evidence="2" key="1">
    <citation type="submission" date="2021-02" db="EMBL/GenBank/DDBJ databases">
        <authorList>
            <person name="Nowell W R."/>
        </authorList>
    </citation>
    <scope>NUCLEOTIDE SEQUENCE</scope>
</reference>
<comment type="caution">
    <text evidence="2">The sequence shown here is derived from an EMBL/GenBank/DDBJ whole genome shotgun (WGS) entry which is preliminary data.</text>
</comment>
<evidence type="ECO:0000313" key="1">
    <source>
        <dbReference type="EMBL" id="CAF1210540.1"/>
    </source>
</evidence>
<dbReference type="Proteomes" id="UP000681720">
    <property type="component" value="Unassembled WGS sequence"/>
</dbReference>
<dbReference type="EMBL" id="CAJOBJ010009075">
    <property type="protein sequence ID" value="CAF4128930.1"/>
    <property type="molecule type" value="Genomic_DNA"/>
</dbReference>
<dbReference type="EMBL" id="CAJNOW010000026">
    <property type="protein sequence ID" value="CAF1210540.1"/>
    <property type="molecule type" value="Genomic_DNA"/>
</dbReference>
<gene>
    <name evidence="4" type="ORF">GIL414_LOCUS18428</name>
    <name evidence="1" type="ORF">KQP761_LOCUS307</name>
    <name evidence="2" type="ORF">MBJ925_LOCUS339</name>
    <name evidence="3" type="ORF">SMN809_LOCUS11136</name>
</gene>
<accession>A0A816K7R5</accession>
<evidence type="ECO:0000313" key="3">
    <source>
        <dbReference type="EMBL" id="CAF3986169.1"/>
    </source>
</evidence>
<dbReference type="Proteomes" id="UP000663834">
    <property type="component" value="Unassembled WGS sequence"/>
</dbReference>
<dbReference type="EMBL" id="CAJOBI010003957">
    <property type="protein sequence ID" value="CAF3986169.1"/>
    <property type="molecule type" value="Genomic_DNA"/>
</dbReference>
<dbReference type="Proteomes" id="UP000676336">
    <property type="component" value="Unassembled WGS sequence"/>
</dbReference>
<sequence length="535" mass="63216">MSTCLFDLFPVELVHHIFHYLWAHEIFYGFTQLSSHLDNVLVGYDRYSISLSSMLKREFDLMCLHIRPEQVISITLAENSDTPDQSEIFFSKFDILQFINLRSFSIISLNQSIFRQLNLLCQLNQFQSLTLPHISDTYWRLFGSSVEKTLPRLKQLITRDYPLMEPLHNMKYLTITYSYCHNLEYLLRLMTNLYSLNITLSLNVSSRWSQKAPIMNHLRQLTLCVEYGRLTMSKMNQFLLKMPCLKNFELRIDDPIDFNVDDQWEVWSRNLKDDIEDTKDIIDGNQWKYLVSHLQTFDFRFCPAERLDKQILDSFRSSFWLEQKKWFVSYDDLESSPSLFTVPRFTPKDITYLLNYHTPSCTSSDLKLDQYVHILNLPMLCPLMQDFINVTTLILQTDKDLSLDRILPYLSLPQLRSLSLVSTSLLTQLPTEIKFESIRSLTIDTLEIKSHAEQICIVFPRIERLQIEINDQETMSLLIDRLKRLSLATFVCHHSSILTNMTKEWFVENSSRLKENNNFTCRIDKGKIHLWISVH</sequence>
<organism evidence="2 5">
    <name type="scientific">Rotaria magnacalcarata</name>
    <dbReference type="NCBI Taxonomy" id="392030"/>
    <lineage>
        <taxon>Eukaryota</taxon>
        <taxon>Metazoa</taxon>
        <taxon>Spiralia</taxon>
        <taxon>Gnathifera</taxon>
        <taxon>Rotifera</taxon>
        <taxon>Eurotatoria</taxon>
        <taxon>Bdelloidea</taxon>
        <taxon>Philodinida</taxon>
        <taxon>Philodinidae</taxon>
        <taxon>Rotaria</taxon>
    </lineage>
</organism>
<protein>
    <recommendedName>
        <fullName evidence="6">F-box domain-containing protein</fullName>
    </recommendedName>
</protein>
<evidence type="ECO:0000313" key="5">
    <source>
        <dbReference type="Proteomes" id="UP000663824"/>
    </source>
</evidence>
<dbReference type="OrthoDB" id="10001658at2759"/>
<proteinExistence type="predicted"/>
<dbReference type="AlphaFoldDB" id="A0A816K7R5"/>
<evidence type="ECO:0000313" key="4">
    <source>
        <dbReference type="EMBL" id="CAF4128930.1"/>
    </source>
</evidence>
<dbReference type="EMBL" id="CAJNRE010000023">
    <property type="protein sequence ID" value="CAF1904668.1"/>
    <property type="molecule type" value="Genomic_DNA"/>
</dbReference>
<name>A0A816K7R5_9BILA</name>
<evidence type="ECO:0008006" key="6">
    <source>
        <dbReference type="Google" id="ProtNLM"/>
    </source>
</evidence>
<evidence type="ECO:0000313" key="2">
    <source>
        <dbReference type="EMBL" id="CAF1904668.1"/>
    </source>
</evidence>